<comment type="caution">
    <text evidence="1">The sequence shown here is derived from an EMBL/GenBank/DDBJ whole genome shotgun (WGS) entry which is preliminary data.</text>
</comment>
<protein>
    <submittedName>
        <fullName evidence="1">Uncharacterized protein</fullName>
    </submittedName>
</protein>
<name>A0A820GQB8_9BILA</name>
<reference evidence="1" key="1">
    <citation type="submission" date="2021-02" db="EMBL/GenBank/DDBJ databases">
        <authorList>
            <person name="Nowell W R."/>
        </authorList>
    </citation>
    <scope>NUCLEOTIDE SEQUENCE</scope>
</reference>
<dbReference type="AlphaFoldDB" id="A0A820GQB8"/>
<gene>
    <name evidence="1" type="ORF">KXQ929_LOCUS44423</name>
</gene>
<dbReference type="Proteomes" id="UP000663868">
    <property type="component" value="Unassembled WGS sequence"/>
</dbReference>
<evidence type="ECO:0000313" key="2">
    <source>
        <dbReference type="Proteomes" id="UP000663868"/>
    </source>
</evidence>
<organism evidence="1 2">
    <name type="scientific">Adineta steineri</name>
    <dbReference type="NCBI Taxonomy" id="433720"/>
    <lineage>
        <taxon>Eukaryota</taxon>
        <taxon>Metazoa</taxon>
        <taxon>Spiralia</taxon>
        <taxon>Gnathifera</taxon>
        <taxon>Rotifera</taxon>
        <taxon>Eurotatoria</taxon>
        <taxon>Bdelloidea</taxon>
        <taxon>Adinetida</taxon>
        <taxon>Adinetidae</taxon>
        <taxon>Adineta</taxon>
    </lineage>
</organism>
<feature type="non-terminal residue" evidence="1">
    <location>
        <position position="1"/>
    </location>
</feature>
<evidence type="ECO:0000313" key="1">
    <source>
        <dbReference type="EMBL" id="CAF4280786.1"/>
    </source>
</evidence>
<dbReference type="EMBL" id="CAJOBB010012731">
    <property type="protein sequence ID" value="CAF4280786.1"/>
    <property type="molecule type" value="Genomic_DNA"/>
</dbReference>
<proteinExistence type="predicted"/>
<sequence length="147" mass="16921">VQDEQALRYEIALFKTWLSSSKSSSLTLCTFQDLALTKINNTCAHLIFDKELSSATNHQTNSIDQFIEDIIMKTIYTAETIAENYVQKVNNERQKVLNNQEKFKKPPTVDSVITAIENRQLNMVESAQYNIEQILKTIFQENIITKT</sequence>
<accession>A0A820GQB8</accession>